<dbReference type="Gene3D" id="1.20.120.1490">
    <property type="match status" value="1"/>
</dbReference>
<dbReference type="InterPro" id="IPR025961">
    <property type="entry name" value="Metal_resist"/>
</dbReference>
<feature type="chain" id="PRO_5027841910" evidence="1">
    <location>
        <begin position="28"/>
        <end position="158"/>
    </location>
</feature>
<reference evidence="2" key="1">
    <citation type="journal article" date="2020" name="mSystems">
        <title>Genome- and Community-Level Interaction Insights into Carbon Utilization and Element Cycling Functions of Hydrothermarchaeota in Hydrothermal Sediment.</title>
        <authorList>
            <person name="Zhou Z."/>
            <person name="Liu Y."/>
            <person name="Xu W."/>
            <person name="Pan J."/>
            <person name="Luo Z.H."/>
            <person name="Li M."/>
        </authorList>
    </citation>
    <scope>NUCLEOTIDE SEQUENCE [LARGE SCALE GENOMIC DNA]</scope>
    <source>
        <strain evidence="2">SpSt-477</strain>
    </source>
</reference>
<protein>
    <submittedName>
        <fullName evidence="2">Periplasmic heavy metal sensor</fullName>
    </submittedName>
</protein>
<organism evidence="2">
    <name type="scientific">Desulfatirhabdium butyrativorans</name>
    <dbReference type="NCBI Taxonomy" id="340467"/>
    <lineage>
        <taxon>Bacteria</taxon>
        <taxon>Pseudomonadati</taxon>
        <taxon>Thermodesulfobacteriota</taxon>
        <taxon>Desulfobacteria</taxon>
        <taxon>Desulfobacterales</taxon>
        <taxon>Desulfatirhabdiaceae</taxon>
        <taxon>Desulfatirhabdium</taxon>
    </lineage>
</organism>
<evidence type="ECO:0000256" key="1">
    <source>
        <dbReference type="SAM" id="SignalP"/>
    </source>
</evidence>
<dbReference type="EMBL" id="DSUH01000227">
    <property type="protein sequence ID" value="HGU33126.1"/>
    <property type="molecule type" value="Genomic_DNA"/>
</dbReference>
<comment type="caution">
    <text evidence="2">The sequence shown here is derived from an EMBL/GenBank/DDBJ whole genome shotgun (WGS) entry which is preliminary data.</text>
</comment>
<evidence type="ECO:0000313" key="2">
    <source>
        <dbReference type="EMBL" id="HGU33126.1"/>
    </source>
</evidence>
<accession>A0A7C4MR55</accession>
<keyword evidence="1" id="KW-0732">Signal</keyword>
<dbReference type="AlphaFoldDB" id="A0A7C4MR55"/>
<sequence>MNRDKWVRTSTAVMLVGLLLWTGSAFAGKNKGFGPGMGAGNPPCFATLTADQQKQFTELQQKFYNDTQSLRQQIAEKRAELNLEMTKATPDVAKAQAIQKELSALQAELDQQHVAHMIEMKKICPTMGAGRGMGMMHGGHMMGMGMMGPPAATAPKAQ</sequence>
<gene>
    <name evidence="2" type="ORF">ENS29_09750</name>
</gene>
<feature type="signal peptide" evidence="1">
    <location>
        <begin position="1"/>
        <end position="27"/>
    </location>
</feature>
<proteinExistence type="predicted"/>
<name>A0A7C4MR55_9BACT</name>
<dbReference type="Pfam" id="PF13801">
    <property type="entry name" value="Metal_resist"/>
    <property type="match status" value="1"/>
</dbReference>